<dbReference type="EMBL" id="CAAHFH010000002">
    <property type="protein sequence ID" value="VGO21345.1"/>
    <property type="molecule type" value="Genomic_DNA"/>
</dbReference>
<evidence type="ECO:0000313" key="3">
    <source>
        <dbReference type="EMBL" id="VGO21345.1"/>
    </source>
</evidence>
<dbReference type="SMART" id="SM00869">
    <property type="entry name" value="Autotransporter"/>
    <property type="match status" value="1"/>
</dbReference>
<evidence type="ECO:0000259" key="2">
    <source>
        <dbReference type="PROSITE" id="PS51208"/>
    </source>
</evidence>
<dbReference type="Gene3D" id="2.40.128.130">
    <property type="entry name" value="Autotransporter beta-domain"/>
    <property type="match status" value="1"/>
</dbReference>
<feature type="chain" id="PRO_5025454421" evidence="1">
    <location>
        <begin position="39"/>
        <end position="1001"/>
    </location>
</feature>
<sequence>MMKMHLNRLWTVKGENKAKHLLGLAFFLCALTALPVRASTNSATGTAYGTDPANWDNVISISSKSNGPGSLIIGDEVTTSLTLDNAIRGSITITNGFSNFDIIATGASVSNTAGAVLFVAGGTNLAITGGTFRGASGSGGYVLPPLPGENIITNSTSSAAIGAYFSGTKKVVVSKAAFSGGAYMLDDGTSQGTDGIQALNVSNFVFTADSGGSTLTGGSAKAVSYTDGDALSTGGRGLFASGTTLTVSNGTFKGGSAGNAVSASSYSAVSRGGDAVAATGSTISIFKGSFTGGSAGSATNSGSGTAAALGGAGLRATASDVNIYGGSFKGGNAGDAADDSRGGAGLYVVGSTVSIGGGSNAPSFTGGANGVGMLAIDSGLDIDGGTFTGGAYGSGKQFGLATVANAGGTNVIDISAGTFSSINFSGSGLQNFTAGSNLTVNGYVVQDGGTVVVDHLSDAPFQQTLVRSGSMEFANAFTLADGGLFTLDSASSRASFSDINVESGGSLNIGQGELTASGAFGLETGGQLSVSVVNLENGTLYADTATFQTNSSLYIDSTQAGFAGGSTTAVTVVSTDSGILVADAGGATNNATDGNISENVLLGSDTAGRTSLTGLSIDGDNLKAEFATETLREYWNADGQMGTLADDLDAINNTNMMAIIDSIDNPEESKKATEQTYFTTPNTFQTSLLGLQTAMGQAAARGTEFREQLKLIPPGVKGPERNNEIRAWAKYYGNFVNHDSDGLNDGYDTTLHGGTFGADKSFGHLLVGISGGAGKYTTTSDHHDAKEDINAYHGAVYGTYDFSRAYIDAGIAYGFNDVSTKTRKPFVMHGDFDAQLICTYIGGGYDLIDTEHGTVFTPEASLQYTYYEQDSYNERSNDAVPRRIDDYDADSLRSSLGLNISMLNSLELKHYGFKIDGRLHWIHEFNSDTDDMSFKLEGGNANYQLSPPDLDEDLFRAGIGFSFFNTEKQKPKNVLFRVDFDELFGENFNSHNLTLKVVYAF</sequence>
<proteinExistence type="predicted"/>
<accession>A0A6C2UM60</accession>
<dbReference type="SUPFAM" id="SSF103515">
    <property type="entry name" value="Autotransporter"/>
    <property type="match status" value="1"/>
</dbReference>
<dbReference type="InterPro" id="IPR036709">
    <property type="entry name" value="Autotransporte_beta_dom_sf"/>
</dbReference>
<dbReference type="InterPro" id="IPR005546">
    <property type="entry name" value="Autotransporte_beta"/>
</dbReference>
<keyword evidence="1" id="KW-0732">Signal</keyword>
<dbReference type="Proteomes" id="UP000346198">
    <property type="component" value="Unassembled WGS sequence"/>
</dbReference>
<feature type="domain" description="Autotransporter" evidence="2">
    <location>
        <begin position="720"/>
        <end position="1001"/>
    </location>
</feature>
<dbReference type="PROSITE" id="PS51208">
    <property type="entry name" value="AUTOTRANSPORTER"/>
    <property type="match status" value="1"/>
</dbReference>
<dbReference type="RefSeq" id="WP_168433382.1">
    <property type="nucleotide sequence ID" value="NZ_CAAHFH010000002.1"/>
</dbReference>
<dbReference type="Pfam" id="PF03797">
    <property type="entry name" value="Autotransporter"/>
    <property type="match status" value="1"/>
</dbReference>
<gene>
    <name evidence="3" type="primary">ompB_3</name>
    <name evidence="3" type="ORF">SCARR_03417</name>
</gene>
<organism evidence="3 4">
    <name type="scientific">Pontiella sulfatireligans</name>
    <dbReference type="NCBI Taxonomy" id="2750658"/>
    <lineage>
        <taxon>Bacteria</taxon>
        <taxon>Pseudomonadati</taxon>
        <taxon>Kiritimatiellota</taxon>
        <taxon>Kiritimatiellia</taxon>
        <taxon>Kiritimatiellales</taxon>
        <taxon>Pontiellaceae</taxon>
        <taxon>Pontiella</taxon>
    </lineage>
</organism>
<evidence type="ECO:0000256" key="1">
    <source>
        <dbReference type="SAM" id="SignalP"/>
    </source>
</evidence>
<keyword evidence="4" id="KW-1185">Reference proteome</keyword>
<reference evidence="3 4" key="1">
    <citation type="submission" date="2019-04" db="EMBL/GenBank/DDBJ databases">
        <authorList>
            <person name="Van Vliet M D."/>
        </authorList>
    </citation>
    <scope>NUCLEOTIDE SEQUENCE [LARGE SCALE GENOMIC DNA]</scope>
    <source>
        <strain evidence="3 4">F21</strain>
    </source>
</reference>
<dbReference type="AlphaFoldDB" id="A0A6C2UM60"/>
<feature type="signal peptide" evidence="1">
    <location>
        <begin position="1"/>
        <end position="38"/>
    </location>
</feature>
<name>A0A6C2UM60_9BACT</name>
<protein>
    <submittedName>
        <fullName evidence="3">Outer membrane protein B</fullName>
    </submittedName>
</protein>
<evidence type="ECO:0000313" key="4">
    <source>
        <dbReference type="Proteomes" id="UP000346198"/>
    </source>
</evidence>